<gene>
    <name evidence="5" type="ORF">RN606_00970</name>
    <name evidence="6" type="ORF">RN606_04170</name>
    <name evidence="3" type="ORF">RN606_09690</name>
    <name evidence="4" type="ORF">RN606_13870</name>
</gene>
<evidence type="ECO:0000259" key="2">
    <source>
        <dbReference type="Pfam" id="PF13340"/>
    </source>
</evidence>
<reference evidence="4 7" key="1">
    <citation type="submission" date="2023-09" db="EMBL/GenBank/DDBJ databases">
        <title>Demequina sp. a novel bacteria isolated from Capsicum annuum.</title>
        <authorList>
            <person name="Humaira Z."/>
            <person name="Lee J."/>
            <person name="Cho D."/>
        </authorList>
    </citation>
    <scope>NUCLEOTIDE SEQUENCE [LARGE SCALE GENOMIC DNA]</scope>
    <source>
        <strain evidence="4 7">OYTSA14</strain>
    </source>
</reference>
<feature type="domain" description="Transposase IS4-like" evidence="1">
    <location>
        <begin position="97"/>
        <end position="283"/>
    </location>
</feature>
<dbReference type="InterPro" id="IPR002559">
    <property type="entry name" value="Transposase_11"/>
</dbReference>
<dbReference type="EMBL" id="CP134879">
    <property type="protein sequence ID" value="WNM24754.1"/>
    <property type="molecule type" value="Genomic_DNA"/>
</dbReference>
<dbReference type="PANTHER" id="PTHR30007">
    <property type="entry name" value="PHP DOMAIN PROTEIN"/>
    <property type="match status" value="1"/>
</dbReference>
<feature type="domain" description="Insertion element IS402-like" evidence="2">
    <location>
        <begin position="7"/>
        <end position="79"/>
    </location>
</feature>
<evidence type="ECO:0000313" key="7">
    <source>
        <dbReference type="Proteomes" id="UP001304125"/>
    </source>
</evidence>
<dbReference type="Pfam" id="PF13340">
    <property type="entry name" value="DUF4096"/>
    <property type="match status" value="1"/>
</dbReference>
<dbReference type="EMBL" id="CP134879">
    <property type="protein sequence ID" value="WNM25352.1"/>
    <property type="molecule type" value="Genomic_DNA"/>
</dbReference>
<evidence type="ECO:0000313" key="3">
    <source>
        <dbReference type="EMBL" id="WNM23632.1"/>
    </source>
</evidence>
<organism evidence="4 7">
    <name type="scientific">Demequina capsici</name>
    <dbReference type="NCBI Taxonomy" id="3075620"/>
    <lineage>
        <taxon>Bacteria</taxon>
        <taxon>Bacillati</taxon>
        <taxon>Actinomycetota</taxon>
        <taxon>Actinomycetes</taxon>
        <taxon>Micrococcales</taxon>
        <taxon>Demequinaceae</taxon>
        <taxon>Demequina</taxon>
    </lineage>
</organism>
<evidence type="ECO:0000313" key="5">
    <source>
        <dbReference type="EMBL" id="WNM24754.1"/>
    </source>
</evidence>
<accession>A0AA96J6P9</accession>
<keyword evidence="7" id="KW-1185">Reference proteome</keyword>
<proteinExistence type="predicted"/>
<dbReference type="RefSeq" id="WP_313496690.1">
    <property type="nucleotide sequence ID" value="NZ_CP134879.1"/>
</dbReference>
<dbReference type="PANTHER" id="PTHR30007:SF1">
    <property type="entry name" value="BLR1914 PROTEIN"/>
    <property type="match status" value="1"/>
</dbReference>
<dbReference type="AlphaFoldDB" id="A0AA96J6P9"/>
<dbReference type="EMBL" id="CP134879">
    <property type="protein sequence ID" value="WNM24432.1"/>
    <property type="molecule type" value="Genomic_DNA"/>
</dbReference>
<dbReference type="Pfam" id="PF01609">
    <property type="entry name" value="DDE_Tnp_1"/>
    <property type="match status" value="1"/>
</dbReference>
<dbReference type="NCBIfam" id="NF033580">
    <property type="entry name" value="transpos_IS5_3"/>
    <property type="match status" value="1"/>
</dbReference>
<dbReference type="EMBL" id="CP134879">
    <property type="protein sequence ID" value="WNM23632.1"/>
    <property type="molecule type" value="Genomic_DNA"/>
</dbReference>
<dbReference type="GO" id="GO:0006313">
    <property type="term" value="P:DNA transposition"/>
    <property type="evidence" value="ECO:0007669"/>
    <property type="project" value="InterPro"/>
</dbReference>
<dbReference type="GO" id="GO:0003677">
    <property type="term" value="F:DNA binding"/>
    <property type="evidence" value="ECO:0007669"/>
    <property type="project" value="InterPro"/>
</dbReference>
<protein>
    <submittedName>
        <fullName evidence="4">IS5 family transposase</fullName>
    </submittedName>
</protein>
<sequence length="297" mass="33274">MSRFQLLSDAQWSLIEPMLPKRTGRRGRPFSDARTMVEAIIYRYRTGIAWRDLPEVFGSWQTVWTWHHRMASEGTWDKVVAKLTADADARGLVDWSVSVDSTIARAHQHATNVSRHTGGTSNCMNPASEPPDHAFGRSRGGLSTKVHQLVDGTGLPLVTLVTAGQASDSRQMLPLLAELKVGRPLGRPRTRPDAVRADKAYSSRAIRGHLRERGITAVIPEPADQIGHRKRRGSRGGRPVSFDEVDYKGRNVVERHFAHLKQWRGLATRYDKHAIVYRAAVVLHAVIAWTQRLSDMS</sequence>
<evidence type="ECO:0000313" key="6">
    <source>
        <dbReference type="EMBL" id="WNM25352.1"/>
    </source>
</evidence>
<dbReference type="Proteomes" id="UP001304125">
    <property type="component" value="Chromosome"/>
</dbReference>
<dbReference type="InterPro" id="IPR025161">
    <property type="entry name" value="IS402-like_dom"/>
</dbReference>
<dbReference type="GO" id="GO:0004803">
    <property type="term" value="F:transposase activity"/>
    <property type="evidence" value="ECO:0007669"/>
    <property type="project" value="InterPro"/>
</dbReference>
<name>A0AA96J6P9_9MICO</name>
<evidence type="ECO:0000313" key="4">
    <source>
        <dbReference type="EMBL" id="WNM24432.1"/>
    </source>
</evidence>
<evidence type="ECO:0000259" key="1">
    <source>
        <dbReference type="Pfam" id="PF01609"/>
    </source>
</evidence>